<evidence type="ECO:0000256" key="1">
    <source>
        <dbReference type="SAM" id="MobiDB-lite"/>
    </source>
</evidence>
<dbReference type="GO" id="GO:0016579">
    <property type="term" value="P:protein deubiquitination"/>
    <property type="evidence" value="ECO:0007669"/>
    <property type="project" value="InterPro"/>
</dbReference>
<dbReference type="InterPro" id="IPR001394">
    <property type="entry name" value="Peptidase_C19_UCH"/>
</dbReference>
<name>A0A8C4T8A9_ERPCA</name>
<dbReference type="AlphaFoldDB" id="A0A8C4T8A9"/>
<dbReference type="InterPro" id="IPR050164">
    <property type="entry name" value="Peptidase_C19"/>
</dbReference>
<feature type="compositionally biased region" description="Polar residues" evidence="1">
    <location>
        <begin position="739"/>
        <end position="752"/>
    </location>
</feature>
<feature type="region of interest" description="Disordered" evidence="1">
    <location>
        <begin position="555"/>
        <end position="574"/>
    </location>
</feature>
<feature type="domain" description="USP" evidence="2">
    <location>
        <begin position="118"/>
        <end position="418"/>
    </location>
</feature>
<dbReference type="FunFam" id="3.90.70.10:FF:000119">
    <property type="entry name" value="Ubiquitin specific peptidase 36"/>
    <property type="match status" value="1"/>
</dbReference>
<feature type="compositionally biased region" description="Basic and acidic residues" evidence="1">
    <location>
        <begin position="1153"/>
        <end position="1176"/>
    </location>
</feature>
<dbReference type="GO" id="GO:0042981">
    <property type="term" value="P:regulation of apoptotic process"/>
    <property type="evidence" value="ECO:0007669"/>
    <property type="project" value="TreeGrafter"/>
</dbReference>
<feature type="region of interest" description="Disordered" evidence="1">
    <location>
        <begin position="1063"/>
        <end position="1204"/>
    </location>
</feature>
<reference evidence="3" key="2">
    <citation type="submission" date="2025-08" db="UniProtKB">
        <authorList>
            <consortium name="Ensembl"/>
        </authorList>
    </citation>
    <scope>IDENTIFICATION</scope>
</reference>
<dbReference type="PROSITE" id="PS00973">
    <property type="entry name" value="USP_2"/>
    <property type="match status" value="1"/>
</dbReference>
<keyword evidence="4" id="KW-1185">Reference proteome</keyword>
<dbReference type="InterPro" id="IPR018200">
    <property type="entry name" value="USP_CS"/>
</dbReference>
<evidence type="ECO:0000259" key="2">
    <source>
        <dbReference type="PROSITE" id="PS50235"/>
    </source>
</evidence>
<evidence type="ECO:0000313" key="4">
    <source>
        <dbReference type="Proteomes" id="UP000694620"/>
    </source>
</evidence>
<dbReference type="PANTHER" id="PTHR24006">
    <property type="entry name" value="UBIQUITIN CARBOXYL-TERMINAL HYDROLASE"/>
    <property type="match status" value="1"/>
</dbReference>
<protein>
    <submittedName>
        <fullName evidence="3">Ubiquitin specific peptidase 42</fullName>
    </submittedName>
</protein>
<feature type="compositionally biased region" description="Basic and acidic residues" evidence="1">
    <location>
        <begin position="1118"/>
        <end position="1137"/>
    </location>
</feature>
<dbReference type="GO" id="GO:0004843">
    <property type="term" value="F:cysteine-type deubiquitinase activity"/>
    <property type="evidence" value="ECO:0007669"/>
    <property type="project" value="InterPro"/>
</dbReference>
<dbReference type="Pfam" id="PF00443">
    <property type="entry name" value="UCH"/>
    <property type="match status" value="1"/>
</dbReference>
<dbReference type="Gene3D" id="3.90.70.10">
    <property type="entry name" value="Cysteine proteinases"/>
    <property type="match status" value="1"/>
</dbReference>
<gene>
    <name evidence="3" type="primary">USP42</name>
</gene>
<dbReference type="PROSITE" id="PS50235">
    <property type="entry name" value="USP_3"/>
    <property type="match status" value="1"/>
</dbReference>
<dbReference type="InterPro" id="IPR038765">
    <property type="entry name" value="Papain-like_cys_pep_sf"/>
</dbReference>
<dbReference type="CDD" id="cd02661">
    <property type="entry name" value="Peptidase_C19E"/>
    <property type="match status" value="1"/>
</dbReference>
<proteinExistence type="predicted"/>
<dbReference type="SUPFAM" id="SSF54001">
    <property type="entry name" value="Cysteine proteinases"/>
    <property type="match status" value="1"/>
</dbReference>
<feature type="compositionally biased region" description="Basic residues" evidence="1">
    <location>
        <begin position="1075"/>
        <end position="1087"/>
    </location>
</feature>
<feature type="compositionally biased region" description="Basic residues" evidence="1">
    <location>
        <begin position="1178"/>
        <end position="1189"/>
    </location>
</feature>
<feature type="region of interest" description="Disordered" evidence="1">
    <location>
        <begin position="610"/>
        <end position="642"/>
    </location>
</feature>
<accession>A0A8C4T8A9</accession>
<dbReference type="Ensembl" id="ENSECRT00000029162.1">
    <property type="protein sequence ID" value="ENSECRP00000028555.1"/>
    <property type="gene ID" value="ENSECRG00000019333.1"/>
</dbReference>
<organism evidence="3 4">
    <name type="scientific">Erpetoichthys calabaricus</name>
    <name type="common">Rope fish</name>
    <name type="synonym">Calamoichthys calabaricus</name>
    <dbReference type="NCBI Taxonomy" id="27687"/>
    <lineage>
        <taxon>Eukaryota</taxon>
        <taxon>Metazoa</taxon>
        <taxon>Chordata</taxon>
        <taxon>Craniata</taxon>
        <taxon>Vertebrata</taxon>
        <taxon>Euteleostomi</taxon>
        <taxon>Actinopterygii</taxon>
        <taxon>Polypteriformes</taxon>
        <taxon>Polypteridae</taxon>
        <taxon>Erpetoichthys</taxon>
    </lineage>
</organism>
<dbReference type="GO" id="GO:0005634">
    <property type="term" value="C:nucleus"/>
    <property type="evidence" value="ECO:0007669"/>
    <property type="project" value="TreeGrafter"/>
</dbReference>
<dbReference type="PROSITE" id="PS00972">
    <property type="entry name" value="USP_1"/>
    <property type="match status" value="1"/>
</dbReference>
<dbReference type="GO" id="GO:0005829">
    <property type="term" value="C:cytosol"/>
    <property type="evidence" value="ECO:0007669"/>
    <property type="project" value="TreeGrafter"/>
</dbReference>
<dbReference type="InterPro" id="IPR028889">
    <property type="entry name" value="USP"/>
</dbReference>
<dbReference type="GeneTree" id="ENSGT00940000154596"/>
<reference evidence="3" key="1">
    <citation type="submission" date="2021-06" db="EMBL/GenBank/DDBJ databases">
        <authorList>
            <consortium name="Wellcome Sanger Institute Data Sharing"/>
        </authorList>
    </citation>
    <scope>NUCLEOTIDE SEQUENCE [LARGE SCALE GENOMIC DNA]</scope>
</reference>
<dbReference type="Proteomes" id="UP000694620">
    <property type="component" value="Chromosome 11"/>
</dbReference>
<reference evidence="3" key="3">
    <citation type="submission" date="2025-09" db="UniProtKB">
        <authorList>
            <consortium name="Ensembl"/>
        </authorList>
    </citation>
    <scope>IDENTIFICATION</scope>
</reference>
<evidence type="ECO:0000313" key="3">
    <source>
        <dbReference type="Ensembl" id="ENSECRP00000028555.1"/>
    </source>
</evidence>
<feature type="region of interest" description="Disordered" evidence="1">
    <location>
        <begin position="724"/>
        <end position="752"/>
    </location>
</feature>
<dbReference type="PANTHER" id="PTHR24006:SF727">
    <property type="entry name" value="UBIQUITIN CARBOXYL-TERMINAL HYDROLASE 42"/>
    <property type="match status" value="1"/>
</dbReference>
<sequence>MTIIDKADETADLESDQSQHGRYCQFYQNGLSGPQTPCPPASGAMTSMSVSWETASSASEVPTCRPTSAGPIPGAAVYSSIHKDQGLDNGDGISSPKLVLYPPEKVVLKWKQVHRVGAGLDNIGNTCFLNAALQCLAYTAPLTNYLLSREHSRTCHESGICMMCRMQKHTVEIFANSGNVVNPQDIVDDLKRITKHFHFGAQEDAHEFLRYIVDAMQKNCLPSIELDRHSETTTIIHQIFGGYLRSRVKCMNCKAVSDTFEPYLDIALELKSAQSIMKAFEEFVYPEQLDGDNAYKCSRCKKMVAASKRLSIHRGANVLTIALKRYGGGAGGKLGKDVRYPELLDIRPYMSQSVGEHLLYDLYAVLVHAGTNCNNGHYLSYVKSCNNQWYCMNDDIVTTSDVRTVLNQQAYILFYVRSLDTKKERIIHSTRQPGQAVSCPVVSQRLDRSKQSSTGFIGPQLPPHMAKNSMYLNGSSSLKEVPCGSKASTSSTRINRLTSGLPPSSFQNCQLNKAVSIPTPKKPKLTSHMGQTKPMQPASSHLNFHNSPLDNLYRPGPSSVNQSPFTSTKSTSKATCTVTRVRSMSDNNNNNNLVVNGSRKRKANCLVPYMEDSSDSDEDRSSRMENGTPNGNGGATLPPSNAACPSLNSENVCSGIPFCKGQLNGSAVLDGERKAEAASCTVVSASHTQNGIQEVNGLGHLDELPPARKGIADSIEDIAGSVHNHGRSAEDSKPGLLATGSSSEAEAANSTVENKMIQKPENYLAETFCKLGVEAAGDKSSVAGERMGMNGSSNNSCSQGNTSYVNQVENTQDPQRQCEKLPLWQSESPGLVSHPEKCHNGDRNDSLSLVHLQMDLGASGDKVGQHKKLNHVIHSGVDCTGDHLPIGRAAMDASTGSKASFGMETQNKESMYSVAFSMENKGQSPCDMGRPSCKQMDKCDLSRLQDAHMADRNKVGVMNGKSPCQTPVATLFSKDRFVQERSRRSRDRSRSIGRSRLSEKDCYPVWRDRHREGDRDWRWDKYGYRDREAYHWPRGHYHHDSYRDWPPRETYYYKPRWNEEGRRKDNGYNDYVRPGGHHHNTYHHYSRSRQDSCRSPPHTPFNSERFQDRHAYVFGNRSSEHGREWSKHSRERPENSHLGHRRRHDSSDSSSESSRDNLEGRGERRSGSRKKGDSRNTRSQRRRRNRKISRGVESTGRSERGDPTLRTRRAPRVLAWQEKVFFFLFFFFFFVL</sequence>